<evidence type="ECO:0000313" key="3">
    <source>
        <dbReference type="Proteomes" id="UP000321379"/>
    </source>
</evidence>
<keyword evidence="1" id="KW-1133">Transmembrane helix</keyword>
<gene>
    <name evidence="2" type="ORF">FVP33_03325</name>
</gene>
<dbReference type="AlphaFoldDB" id="A0A5C8UWI6"/>
<evidence type="ECO:0000313" key="2">
    <source>
        <dbReference type="EMBL" id="TXN31967.1"/>
    </source>
</evidence>
<sequence>MSTPTRPRSVRWRRRDVLWTLVLAIMAGFQLWRGAWVDGVVFGLLVAVLVVDNQTDGRIHLLSRPLTAPRWVILAITAGLGVFLVVAPRHSWLDLLGMVLIGITVLLLAWVPDPVGAARPPKAIRRSLVLWSVLGVTLCLWEAGAFILSTRSTAALQEYPTVSILLDPFVDSPIGRAIVVVLWLFGGLGLLRVWSRP</sequence>
<reference evidence="2 3" key="1">
    <citation type="submission" date="2019-08" db="EMBL/GenBank/DDBJ databases">
        <title>Bacterial whole genome sequence for Glaciihabitans sp. CHu50b-6-2.</title>
        <authorList>
            <person name="Jin L."/>
        </authorList>
    </citation>
    <scope>NUCLEOTIDE SEQUENCE [LARGE SCALE GENOMIC DNA]</scope>
    <source>
        <strain evidence="2 3">CHu50b-6-2</strain>
    </source>
</reference>
<dbReference type="Proteomes" id="UP000321379">
    <property type="component" value="Unassembled WGS sequence"/>
</dbReference>
<proteinExistence type="predicted"/>
<feature type="transmembrane region" description="Helical" evidence="1">
    <location>
        <begin position="35"/>
        <end position="51"/>
    </location>
</feature>
<comment type="caution">
    <text evidence="2">The sequence shown here is derived from an EMBL/GenBank/DDBJ whole genome shotgun (WGS) entry which is preliminary data.</text>
</comment>
<dbReference type="EMBL" id="VRMG01000004">
    <property type="protein sequence ID" value="TXN31967.1"/>
    <property type="molecule type" value="Genomic_DNA"/>
</dbReference>
<dbReference type="RefSeq" id="WP_147782216.1">
    <property type="nucleotide sequence ID" value="NZ_VRMG01000004.1"/>
</dbReference>
<protein>
    <submittedName>
        <fullName evidence="2">Uncharacterized protein</fullName>
    </submittedName>
</protein>
<feature type="transmembrane region" description="Helical" evidence="1">
    <location>
        <begin position="128"/>
        <end position="148"/>
    </location>
</feature>
<feature type="transmembrane region" description="Helical" evidence="1">
    <location>
        <begin position="174"/>
        <end position="194"/>
    </location>
</feature>
<feature type="transmembrane region" description="Helical" evidence="1">
    <location>
        <begin position="71"/>
        <end position="89"/>
    </location>
</feature>
<keyword evidence="1" id="KW-0812">Transmembrane</keyword>
<name>A0A5C8UWI6_9MICO</name>
<feature type="transmembrane region" description="Helical" evidence="1">
    <location>
        <begin position="95"/>
        <end position="116"/>
    </location>
</feature>
<organism evidence="2 3">
    <name type="scientific">Lacisediminihabitans profunda</name>
    <dbReference type="NCBI Taxonomy" id="2594790"/>
    <lineage>
        <taxon>Bacteria</taxon>
        <taxon>Bacillati</taxon>
        <taxon>Actinomycetota</taxon>
        <taxon>Actinomycetes</taxon>
        <taxon>Micrococcales</taxon>
        <taxon>Microbacteriaceae</taxon>
        <taxon>Lacisediminihabitans</taxon>
    </lineage>
</organism>
<evidence type="ECO:0000256" key="1">
    <source>
        <dbReference type="SAM" id="Phobius"/>
    </source>
</evidence>
<keyword evidence="1" id="KW-0472">Membrane</keyword>
<accession>A0A5C8UWI6</accession>
<keyword evidence="3" id="KW-1185">Reference proteome</keyword>